<name>A3V6G8_9RHOB</name>
<accession>A3V6G8</accession>
<evidence type="ECO:0000313" key="3">
    <source>
        <dbReference type="Proteomes" id="UP000004507"/>
    </source>
</evidence>
<dbReference type="SUPFAM" id="SSF46955">
    <property type="entry name" value="Putative DNA-binding domain"/>
    <property type="match status" value="1"/>
</dbReference>
<proteinExistence type="predicted"/>
<dbReference type="Gene3D" id="1.10.1660.10">
    <property type="match status" value="1"/>
</dbReference>
<dbReference type="Proteomes" id="UP000004507">
    <property type="component" value="Unassembled WGS sequence"/>
</dbReference>
<dbReference type="HOGENOM" id="CLU_045945_2_1_5"/>
<gene>
    <name evidence="2" type="ORF">SKA53_05373</name>
</gene>
<sequence>MVKAREAFRTISEVAEWLDTPTHVLRFWETKFSQIRPVKGAGGRRYYRPSDMDLLAGIKQLLHEDGLTIKGTQKLLRDKGVKYVAMLGPRVDGGSDDTELSEDALLADQGDAVPDLDDMLPDQMDQLLEPVTQIVPPPLAAPAAPPQPLQTALPFDDIAQPRLAVFPAPPDGLPDVPARLIGRAPLHAGALHAQAARIAPVLARLDAVRDRMRHG</sequence>
<dbReference type="AlphaFoldDB" id="A3V6G8"/>
<dbReference type="CDD" id="cd04765">
    <property type="entry name" value="HTH_MlrA-like_sg2"/>
    <property type="match status" value="1"/>
</dbReference>
<dbReference type="eggNOG" id="COG0789">
    <property type="taxonomic scope" value="Bacteria"/>
</dbReference>
<organism evidence="2 3">
    <name type="scientific">Yoonia vestfoldensis SKA53</name>
    <dbReference type="NCBI Taxonomy" id="314232"/>
    <lineage>
        <taxon>Bacteria</taxon>
        <taxon>Pseudomonadati</taxon>
        <taxon>Pseudomonadota</taxon>
        <taxon>Alphaproteobacteria</taxon>
        <taxon>Rhodobacterales</taxon>
        <taxon>Paracoccaceae</taxon>
        <taxon>Yoonia</taxon>
    </lineage>
</organism>
<dbReference type="STRING" id="314232.SKA53_05373"/>
<dbReference type="SMART" id="SM00422">
    <property type="entry name" value="HTH_MERR"/>
    <property type="match status" value="1"/>
</dbReference>
<reference evidence="2 3" key="1">
    <citation type="submission" date="2006-01" db="EMBL/GenBank/DDBJ databases">
        <authorList>
            <person name="Hagstrom A."/>
            <person name="Ferriera S."/>
            <person name="Johnson J."/>
            <person name="Kravitz S."/>
            <person name="Halpern A."/>
            <person name="Remington K."/>
            <person name="Beeson K."/>
            <person name="Tran B."/>
            <person name="Rogers Y.-H."/>
            <person name="Friedman R."/>
            <person name="Venter J.C."/>
        </authorList>
    </citation>
    <scope>NUCLEOTIDE SEQUENCE [LARGE SCALE GENOMIC DNA]</scope>
    <source>
        <strain evidence="2 3">SKA53</strain>
    </source>
</reference>
<dbReference type="RefSeq" id="WP_007205030.1">
    <property type="nucleotide sequence ID" value="NZ_CH672414.1"/>
</dbReference>
<comment type="caution">
    <text evidence="2">The sequence shown here is derived from an EMBL/GenBank/DDBJ whole genome shotgun (WGS) entry which is preliminary data.</text>
</comment>
<keyword evidence="3" id="KW-1185">Reference proteome</keyword>
<dbReference type="GO" id="GO:0006355">
    <property type="term" value="P:regulation of DNA-templated transcription"/>
    <property type="evidence" value="ECO:0007669"/>
    <property type="project" value="InterPro"/>
</dbReference>
<dbReference type="GO" id="GO:0003677">
    <property type="term" value="F:DNA binding"/>
    <property type="evidence" value="ECO:0007669"/>
    <property type="project" value="InterPro"/>
</dbReference>
<dbReference type="InterPro" id="IPR000551">
    <property type="entry name" value="MerR-type_HTH_dom"/>
</dbReference>
<feature type="domain" description="HTH merR-type" evidence="1">
    <location>
        <begin position="10"/>
        <end position="78"/>
    </location>
</feature>
<dbReference type="Pfam" id="PF13411">
    <property type="entry name" value="MerR_1"/>
    <property type="match status" value="1"/>
</dbReference>
<protein>
    <submittedName>
        <fullName evidence="2">Trancriptional regulator, MerR family</fullName>
    </submittedName>
</protein>
<dbReference type="EMBL" id="AAMS01000005">
    <property type="protein sequence ID" value="EAQ06492.1"/>
    <property type="molecule type" value="Genomic_DNA"/>
</dbReference>
<evidence type="ECO:0000259" key="1">
    <source>
        <dbReference type="PROSITE" id="PS50937"/>
    </source>
</evidence>
<evidence type="ECO:0000313" key="2">
    <source>
        <dbReference type="EMBL" id="EAQ06492.1"/>
    </source>
</evidence>
<dbReference type="OrthoDB" id="9810140at2"/>
<dbReference type="InterPro" id="IPR009061">
    <property type="entry name" value="DNA-bd_dom_put_sf"/>
</dbReference>
<dbReference type="PROSITE" id="PS50937">
    <property type="entry name" value="HTH_MERR_2"/>
    <property type="match status" value="1"/>
</dbReference>